<dbReference type="OrthoDB" id="9802448at2"/>
<keyword evidence="4" id="KW-1133">Transmembrane helix</keyword>
<dbReference type="GO" id="GO:0005829">
    <property type="term" value="C:cytosol"/>
    <property type="evidence" value="ECO:0007669"/>
    <property type="project" value="TreeGrafter"/>
</dbReference>
<keyword evidence="2" id="KW-0067">ATP-binding</keyword>
<dbReference type="PANTHER" id="PTHR11361:SF99">
    <property type="entry name" value="DNA MISMATCH REPAIR PROTEIN"/>
    <property type="match status" value="1"/>
</dbReference>
<evidence type="ECO:0000256" key="4">
    <source>
        <dbReference type="SAM" id="Phobius"/>
    </source>
</evidence>
<dbReference type="GO" id="GO:0006298">
    <property type="term" value="P:mismatch repair"/>
    <property type="evidence" value="ECO:0007669"/>
    <property type="project" value="InterPro"/>
</dbReference>
<gene>
    <name evidence="6" type="ORF">ALPR1_00055</name>
</gene>
<dbReference type="STRING" id="388413.ALPR1_00055"/>
<feature type="transmembrane region" description="Helical" evidence="4">
    <location>
        <begin position="48"/>
        <end position="65"/>
    </location>
</feature>
<keyword evidence="1" id="KW-0547">Nucleotide-binding</keyword>
<dbReference type="Gene3D" id="3.40.50.300">
    <property type="entry name" value="P-loop containing nucleotide triphosphate hydrolases"/>
    <property type="match status" value="1"/>
</dbReference>
<dbReference type="GO" id="GO:0140664">
    <property type="term" value="F:ATP-dependent DNA damage sensor activity"/>
    <property type="evidence" value="ECO:0007669"/>
    <property type="project" value="InterPro"/>
</dbReference>
<dbReference type="Pfam" id="PF00488">
    <property type="entry name" value="MutS_V"/>
    <property type="match status" value="1"/>
</dbReference>
<dbReference type="AlphaFoldDB" id="A3HTW4"/>
<evidence type="ECO:0000259" key="5">
    <source>
        <dbReference type="SMART" id="SM00534"/>
    </source>
</evidence>
<dbReference type="HOGENOM" id="CLU_030717_0_0_10"/>
<dbReference type="SUPFAM" id="SSF52540">
    <property type="entry name" value="P-loop containing nucleoside triphosphate hydrolases"/>
    <property type="match status" value="1"/>
</dbReference>
<evidence type="ECO:0000256" key="2">
    <source>
        <dbReference type="ARBA" id="ARBA00022840"/>
    </source>
</evidence>
<proteinExistence type="predicted"/>
<keyword evidence="4" id="KW-0472">Membrane</keyword>
<dbReference type="eggNOG" id="COG0249">
    <property type="taxonomic scope" value="Bacteria"/>
</dbReference>
<protein>
    <submittedName>
        <fullName evidence="6">MutS domain protein</fullName>
    </submittedName>
</protein>
<evidence type="ECO:0000313" key="6">
    <source>
        <dbReference type="EMBL" id="EAZ81586.1"/>
    </source>
</evidence>
<name>A3HTW4_9BACT</name>
<comment type="caution">
    <text evidence="6">The sequence shown here is derived from an EMBL/GenBank/DDBJ whole genome shotgun (WGS) entry which is preliminary data.</text>
</comment>
<dbReference type="Proteomes" id="UP000003919">
    <property type="component" value="Unassembled WGS sequence"/>
</dbReference>
<feature type="transmembrane region" description="Helical" evidence="4">
    <location>
        <begin position="22"/>
        <end position="42"/>
    </location>
</feature>
<keyword evidence="3" id="KW-0238">DNA-binding</keyword>
<dbReference type="InterPro" id="IPR027417">
    <property type="entry name" value="P-loop_NTPase"/>
</dbReference>
<sequence length="589" mass="66265">MAGFDFGTENISAKKSEIKSKAGSLSLVRLMLFIGIVICFVLTFSQTIFWALPLIAITGFFVISIQKYNHLKSQESIYLALEKLQELEAKRKLRELHGIDPGAEYLEKTHPFANDLDLFGEHSLFQLLNHTISQGAKDKLADLMKAKFDQIKAKQYQEASDELSEDEDFLKAMESIGIAFYTNEKPTAGWQSFLKQKKTTPLFISILAYLGPVLGLGLFVAVGIGVLPSAIIGVWILIGMIPLGLVFKELKAASELLPSRNQLKAITNWLFEIEKKKFVSPLLQEKQKVILSKEGSASKLFRSLDRLGNVIDNRINLLYIPFNLLFWTDLFIVSKLQSWINMHGEDLSEIPQILEDWEVLISLGAFEQEIGSKGELVWKEETMISGQEMAHPLLLPEKAVPNDFKLGEENRFVLLTGANMSGKTTFMRTVGINCVMANIGLRPFAKEFVMGDFNLYTSMRNTDNLGESVSSFYAELSRIHQLIERLEKNERIFFLLDEILKGTNTVDRVAGSEALIKQVAKTQGLGIVSTHDIELADLEEKLSSVVNLSFHSEVLDETINFDYKLKSGPCPSFNAHKLMELMGIRFQES</sequence>
<dbReference type="GO" id="GO:0030983">
    <property type="term" value="F:mismatched DNA binding"/>
    <property type="evidence" value="ECO:0007669"/>
    <property type="project" value="InterPro"/>
</dbReference>
<dbReference type="InterPro" id="IPR045076">
    <property type="entry name" value="MutS"/>
</dbReference>
<feature type="domain" description="DNA mismatch repair proteins mutS family" evidence="5">
    <location>
        <begin position="410"/>
        <end position="588"/>
    </location>
</feature>
<keyword evidence="7" id="KW-1185">Reference proteome</keyword>
<feature type="transmembrane region" description="Helical" evidence="4">
    <location>
        <begin position="202"/>
        <end position="224"/>
    </location>
</feature>
<dbReference type="GO" id="GO:0005524">
    <property type="term" value="F:ATP binding"/>
    <property type="evidence" value="ECO:0007669"/>
    <property type="project" value="UniProtKB-KW"/>
</dbReference>
<keyword evidence="4" id="KW-0812">Transmembrane</keyword>
<dbReference type="InterPro" id="IPR000432">
    <property type="entry name" value="DNA_mismatch_repair_MutS_C"/>
</dbReference>
<reference evidence="6 7" key="1">
    <citation type="journal article" date="2011" name="J. Bacteriol.">
        <title>Complete genome sequence of Algoriphagus sp. PR1, bacterial prey of a colony-forming choanoflagellate.</title>
        <authorList>
            <person name="Alegado R.A."/>
            <person name="Ferriera S."/>
            <person name="Nusbaum C."/>
            <person name="Young S.K."/>
            <person name="Zeng Q."/>
            <person name="Imamovic A."/>
            <person name="Fairclough S.R."/>
            <person name="King N."/>
        </authorList>
    </citation>
    <scope>NUCLEOTIDE SEQUENCE [LARGE SCALE GENOMIC DNA]</scope>
    <source>
        <strain evidence="6 7">PR1</strain>
    </source>
</reference>
<dbReference type="PANTHER" id="PTHR11361">
    <property type="entry name" value="DNA MISMATCH REPAIR PROTEIN MUTS FAMILY MEMBER"/>
    <property type="match status" value="1"/>
</dbReference>
<accession>A3HTW4</accession>
<organism evidence="6 7">
    <name type="scientific">Algoriphagus machipongonensis</name>
    <dbReference type="NCBI Taxonomy" id="388413"/>
    <lineage>
        <taxon>Bacteria</taxon>
        <taxon>Pseudomonadati</taxon>
        <taxon>Bacteroidota</taxon>
        <taxon>Cytophagia</taxon>
        <taxon>Cytophagales</taxon>
        <taxon>Cyclobacteriaceae</taxon>
        <taxon>Algoriphagus</taxon>
    </lineage>
</organism>
<evidence type="ECO:0000256" key="1">
    <source>
        <dbReference type="ARBA" id="ARBA00022741"/>
    </source>
</evidence>
<feature type="transmembrane region" description="Helical" evidence="4">
    <location>
        <begin position="230"/>
        <end position="247"/>
    </location>
</feature>
<evidence type="ECO:0000313" key="7">
    <source>
        <dbReference type="Proteomes" id="UP000003919"/>
    </source>
</evidence>
<dbReference type="SMART" id="SM00534">
    <property type="entry name" value="MUTSac"/>
    <property type="match status" value="1"/>
</dbReference>
<dbReference type="EMBL" id="AAXU02000001">
    <property type="protein sequence ID" value="EAZ81586.1"/>
    <property type="molecule type" value="Genomic_DNA"/>
</dbReference>
<dbReference type="RefSeq" id="WP_008197508.1">
    <property type="nucleotide sequence ID" value="NZ_CM001023.1"/>
</dbReference>
<evidence type="ECO:0000256" key="3">
    <source>
        <dbReference type="ARBA" id="ARBA00023125"/>
    </source>
</evidence>